<evidence type="ECO:0000256" key="2">
    <source>
        <dbReference type="SAM" id="Phobius"/>
    </source>
</evidence>
<comment type="caution">
    <text evidence="3">The sequence shown here is derived from an EMBL/GenBank/DDBJ whole genome shotgun (WGS) entry which is preliminary data.</text>
</comment>
<keyword evidence="2" id="KW-0812">Transmembrane</keyword>
<dbReference type="EMBL" id="RKHY01000001">
    <property type="protein sequence ID" value="ROS40807.1"/>
    <property type="molecule type" value="Genomic_DNA"/>
</dbReference>
<keyword evidence="4" id="KW-1185">Reference proteome</keyword>
<feature type="compositionally biased region" description="Low complexity" evidence="1">
    <location>
        <begin position="129"/>
        <end position="140"/>
    </location>
</feature>
<accession>A0A3N2GW62</accession>
<dbReference type="Proteomes" id="UP000274843">
    <property type="component" value="Unassembled WGS sequence"/>
</dbReference>
<name>A0A3N2GW62_9PSEU</name>
<keyword evidence="2" id="KW-0472">Membrane</keyword>
<feature type="transmembrane region" description="Helical" evidence="2">
    <location>
        <begin position="79"/>
        <end position="97"/>
    </location>
</feature>
<dbReference type="AlphaFoldDB" id="A0A3N2GW62"/>
<organism evidence="3 4">
    <name type="scientific">Amycolatopsis thermoflava</name>
    <dbReference type="NCBI Taxonomy" id="84480"/>
    <lineage>
        <taxon>Bacteria</taxon>
        <taxon>Bacillati</taxon>
        <taxon>Actinomycetota</taxon>
        <taxon>Actinomycetes</taxon>
        <taxon>Pseudonocardiales</taxon>
        <taxon>Pseudonocardiaceae</taxon>
        <taxon>Amycolatopsis</taxon>
        <taxon>Amycolatopsis methanolica group</taxon>
    </lineage>
</organism>
<feature type="region of interest" description="Disordered" evidence="1">
    <location>
        <begin position="123"/>
        <end position="193"/>
    </location>
</feature>
<protein>
    <submittedName>
        <fullName evidence="3">Uncharacterized protein</fullName>
    </submittedName>
</protein>
<keyword evidence="2" id="KW-1133">Transmembrane helix</keyword>
<feature type="compositionally biased region" description="Basic and acidic residues" evidence="1">
    <location>
        <begin position="167"/>
        <end position="187"/>
    </location>
</feature>
<evidence type="ECO:0000313" key="3">
    <source>
        <dbReference type="EMBL" id="ROS40807.1"/>
    </source>
</evidence>
<proteinExistence type="predicted"/>
<gene>
    <name evidence="3" type="ORF">EDD35_3152</name>
</gene>
<sequence>MARTILRDRSDDLVWSVQLADRTGIVAASAPKPVDTCEDDEPTVTDFPPVSGELALTPVVVGLPGAMEKRRLLRRVRRNLLVAAAAVLLLGVGWVAGGTFGSGNDAGTAPAVAAGVMPNAGVTQPVQPAPSTTSAPQAPVTTPPTAAPPTAKTSAPVQKKPTATKKTTVDRGEARTGPVEETREQDKPLGQAIDEQIKQLFEVWTWNQIDPRGDFDEEQDRSTRSFGPLGR</sequence>
<feature type="region of interest" description="Disordered" evidence="1">
    <location>
        <begin position="208"/>
        <end position="231"/>
    </location>
</feature>
<evidence type="ECO:0000256" key="1">
    <source>
        <dbReference type="SAM" id="MobiDB-lite"/>
    </source>
</evidence>
<evidence type="ECO:0000313" key="4">
    <source>
        <dbReference type="Proteomes" id="UP000274843"/>
    </source>
</evidence>
<reference evidence="3 4" key="1">
    <citation type="submission" date="2018-11" db="EMBL/GenBank/DDBJ databases">
        <title>Sequencing the genomes of 1000 actinobacteria strains.</title>
        <authorList>
            <person name="Klenk H.-P."/>
        </authorList>
    </citation>
    <scope>NUCLEOTIDE SEQUENCE [LARGE SCALE GENOMIC DNA]</scope>
    <source>
        <strain evidence="3 4">DSM 44348</strain>
    </source>
</reference>
<dbReference type="GeneID" id="301849253"/>
<dbReference type="RefSeq" id="WP_148085708.1">
    <property type="nucleotide sequence ID" value="NZ_RKHY01000001.1"/>
</dbReference>